<feature type="transmembrane region" description="Helical" evidence="9">
    <location>
        <begin position="69"/>
        <end position="92"/>
    </location>
</feature>
<feature type="transmembrane region" description="Helical" evidence="9">
    <location>
        <begin position="156"/>
        <end position="177"/>
    </location>
</feature>
<keyword evidence="14" id="KW-1185">Reference proteome</keyword>
<evidence type="ECO:0000259" key="11">
    <source>
        <dbReference type="Pfam" id="PF07730"/>
    </source>
</evidence>
<keyword evidence="8" id="KW-0902">Two-component regulatory system</keyword>
<dbReference type="Pfam" id="PF07730">
    <property type="entry name" value="HisKA_3"/>
    <property type="match status" value="1"/>
</dbReference>
<keyword evidence="7" id="KW-0067">ATP-binding</keyword>
<feature type="transmembrane region" description="Helical" evidence="9">
    <location>
        <begin position="32"/>
        <end position="49"/>
    </location>
</feature>
<protein>
    <recommendedName>
        <fullName evidence="2">histidine kinase</fullName>
        <ecNumber evidence="2">2.7.13.3</ecNumber>
    </recommendedName>
</protein>
<organism evidence="13 14">
    <name type="scientific">Plantactinospora alkalitolerans</name>
    <dbReference type="NCBI Taxonomy" id="2789879"/>
    <lineage>
        <taxon>Bacteria</taxon>
        <taxon>Bacillati</taxon>
        <taxon>Actinomycetota</taxon>
        <taxon>Actinomycetes</taxon>
        <taxon>Micromonosporales</taxon>
        <taxon>Micromonosporaceae</taxon>
        <taxon>Plantactinospora</taxon>
    </lineage>
</organism>
<dbReference type="Proteomes" id="UP000638560">
    <property type="component" value="Unassembled WGS sequence"/>
</dbReference>
<dbReference type="SUPFAM" id="SSF55874">
    <property type="entry name" value="ATPase domain of HSP90 chaperone/DNA topoisomerase II/histidine kinase"/>
    <property type="match status" value="1"/>
</dbReference>
<keyword evidence="5" id="KW-0547">Nucleotide-binding</keyword>
<comment type="catalytic activity">
    <reaction evidence="1">
        <text>ATP + protein L-histidine = ADP + protein N-phospho-L-histidine.</text>
        <dbReference type="EC" id="2.7.13.3"/>
    </reaction>
</comment>
<accession>A0ABS0HAW7</accession>
<dbReference type="Pfam" id="PF23539">
    <property type="entry name" value="DUF7134"/>
    <property type="match status" value="1"/>
</dbReference>
<evidence type="ECO:0000256" key="7">
    <source>
        <dbReference type="ARBA" id="ARBA00022840"/>
    </source>
</evidence>
<dbReference type="InterPro" id="IPR011712">
    <property type="entry name" value="Sig_transdc_His_kin_sub3_dim/P"/>
</dbReference>
<evidence type="ECO:0000256" key="3">
    <source>
        <dbReference type="ARBA" id="ARBA00022553"/>
    </source>
</evidence>
<dbReference type="InterPro" id="IPR003594">
    <property type="entry name" value="HATPase_dom"/>
</dbReference>
<dbReference type="InterPro" id="IPR055558">
    <property type="entry name" value="DUF7134"/>
</dbReference>
<dbReference type="GO" id="GO:0016301">
    <property type="term" value="F:kinase activity"/>
    <property type="evidence" value="ECO:0007669"/>
    <property type="project" value="UniProtKB-KW"/>
</dbReference>
<keyword evidence="3" id="KW-0597">Phosphoprotein</keyword>
<feature type="domain" description="DUF7134" evidence="12">
    <location>
        <begin position="3"/>
        <end position="132"/>
    </location>
</feature>
<dbReference type="Gene3D" id="3.30.565.10">
    <property type="entry name" value="Histidine kinase-like ATPase, C-terminal domain"/>
    <property type="match status" value="1"/>
</dbReference>
<keyword evidence="9" id="KW-0812">Transmembrane</keyword>
<keyword evidence="6 13" id="KW-0418">Kinase</keyword>
<evidence type="ECO:0000313" key="14">
    <source>
        <dbReference type="Proteomes" id="UP000638560"/>
    </source>
</evidence>
<dbReference type="RefSeq" id="WP_196206921.1">
    <property type="nucleotide sequence ID" value="NZ_JADPUN010000428.1"/>
</dbReference>
<evidence type="ECO:0000256" key="6">
    <source>
        <dbReference type="ARBA" id="ARBA00022777"/>
    </source>
</evidence>
<dbReference type="CDD" id="cd16917">
    <property type="entry name" value="HATPase_UhpB-NarQ-NarX-like"/>
    <property type="match status" value="1"/>
</dbReference>
<sequence length="415" mass="44224">MSWLASRRWLAFDAVLAVGLVVVSVEQGDNKGLQWWLFTVPMVAGLLVGRRWPVPAAILAGVGVLGHHLPYAMAAEPLDLAVPLSLFTVAYGDRPRRTVTAAFATALCGALALSVLQPVLPTRTPQSLAPAGSIPVTATGPIAKPVPFPKASLSQLMVAALWQSVGVLLVLALAYLLGANLRGRRIHLHTLERRAADLEREQRQRMALATAAERARITRELHDVVAHGLSVMVVQAQGGAAALRRHPERAEAALQQVIATGRASLAEMRRLLAVVRQDPVEEAELAPSPGVRALPDLVHRVQAAGSRITFTIEGDPVPLPSAVDLCAYRLVQEALTNVLKHAGDGASAAVRLEFHPESLAIEVRDDGTGTRTGTDGNGLRGIGERVTMLGGQLIVGPREPGGFRVWARLPLREDG</sequence>
<evidence type="ECO:0000256" key="2">
    <source>
        <dbReference type="ARBA" id="ARBA00012438"/>
    </source>
</evidence>
<feature type="domain" description="Signal transduction histidine kinase subgroup 3 dimerisation and phosphoacceptor" evidence="11">
    <location>
        <begin position="213"/>
        <end position="277"/>
    </location>
</feature>
<evidence type="ECO:0000259" key="12">
    <source>
        <dbReference type="Pfam" id="PF23539"/>
    </source>
</evidence>
<evidence type="ECO:0000259" key="10">
    <source>
        <dbReference type="Pfam" id="PF02518"/>
    </source>
</evidence>
<evidence type="ECO:0000256" key="1">
    <source>
        <dbReference type="ARBA" id="ARBA00000085"/>
    </source>
</evidence>
<proteinExistence type="predicted"/>
<evidence type="ECO:0000256" key="9">
    <source>
        <dbReference type="SAM" id="Phobius"/>
    </source>
</evidence>
<feature type="transmembrane region" description="Helical" evidence="9">
    <location>
        <begin position="99"/>
        <end position="120"/>
    </location>
</feature>
<reference evidence="13 14" key="1">
    <citation type="submission" date="2020-11" db="EMBL/GenBank/DDBJ databases">
        <title>A novel isolate from a Black sea contaminated sediment with potential to produce alkanes: Plantactinospora alkalitolerans sp. nov.</title>
        <authorList>
            <person name="Carro L."/>
            <person name="Veyisoglu A."/>
            <person name="Guven K."/>
            <person name="Schumann P."/>
            <person name="Klenk H.-P."/>
            <person name="Sahin N."/>
        </authorList>
    </citation>
    <scope>NUCLEOTIDE SEQUENCE [LARGE SCALE GENOMIC DNA]</scope>
    <source>
        <strain evidence="13 14">S1510</strain>
    </source>
</reference>
<evidence type="ECO:0000313" key="13">
    <source>
        <dbReference type="EMBL" id="MBF9135464.1"/>
    </source>
</evidence>
<comment type="caution">
    <text evidence="13">The sequence shown here is derived from an EMBL/GenBank/DDBJ whole genome shotgun (WGS) entry which is preliminary data.</text>
</comment>
<evidence type="ECO:0000256" key="4">
    <source>
        <dbReference type="ARBA" id="ARBA00022679"/>
    </source>
</evidence>
<dbReference type="InterPro" id="IPR050482">
    <property type="entry name" value="Sensor_HK_TwoCompSys"/>
</dbReference>
<keyword evidence="9" id="KW-0472">Membrane</keyword>
<dbReference type="Gene3D" id="1.20.5.1930">
    <property type="match status" value="1"/>
</dbReference>
<evidence type="ECO:0000256" key="8">
    <source>
        <dbReference type="ARBA" id="ARBA00023012"/>
    </source>
</evidence>
<dbReference type="EMBL" id="JADPUN010000428">
    <property type="protein sequence ID" value="MBF9135464.1"/>
    <property type="molecule type" value="Genomic_DNA"/>
</dbReference>
<name>A0ABS0HAW7_9ACTN</name>
<dbReference type="PANTHER" id="PTHR24421:SF10">
    <property type="entry name" value="NITRATE_NITRITE SENSOR PROTEIN NARQ"/>
    <property type="match status" value="1"/>
</dbReference>
<feature type="transmembrane region" description="Helical" evidence="9">
    <location>
        <begin position="6"/>
        <end position="25"/>
    </location>
</feature>
<feature type="domain" description="Histidine kinase/HSP90-like ATPase" evidence="10">
    <location>
        <begin position="328"/>
        <end position="412"/>
    </location>
</feature>
<dbReference type="PANTHER" id="PTHR24421">
    <property type="entry name" value="NITRATE/NITRITE SENSOR PROTEIN NARX-RELATED"/>
    <property type="match status" value="1"/>
</dbReference>
<evidence type="ECO:0000256" key="5">
    <source>
        <dbReference type="ARBA" id="ARBA00022741"/>
    </source>
</evidence>
<gene>
    <name evidence="13" type="ORF">I0C86_42180</name>
</gene>
<keyword evidence="4" id="KW-0808">Transferase</keyword>
<dbReference type="Pfam" id="PF02518">
    <property type="entry name" value="HATPase_c"/>
    <property type="match status" value="1"/>
</dbReference>
<dbReference type="InterPro" id="IPR036890">
    <property type="entry name" value="HATPase_C_sf"/>
</dbReference>
<dbReference type="EC" id="2.7.13.3" evidence="2"/>
<keyword evidence="9" id="KW-1133">Transmembrane helix</keyword>